<dbReference type="EMBL" id="CP029788">
    <property type="protein sequence ID" value="AWT44525.1"/>
    <property type="molecule type" value="Genomic_DNA"/>
</dbReference>
<keyword evidence="3" id="KW-1185">Reference proteome</keyword>
<dbReference type="SUPFAM" id="SSF54637">
    <property type="entry name" value="Thioesterase/thiol ester dehydrase-isomerase"/>
    <property type="match status" value="1"/>
</dbReference>
<dbReference type="Gene3D" id="3.10.129.10">
    <property type="entry name" value="Hotdog Thioesterase"/>
    <property type="match status" value="1"/>
</dbReference>
<evidence type="ECO:0000313" key="3">
    <source>
        <dbReference type="Proteomes" id="UP000247634"/>
    </source>
</evidence>
<accession>A0A2U9P5Z7</accession>
<evidence type="ECO:0000259" key="1">
    <source>
        <dbReference type="Pfam" id="PF22818"/>
    </source>
</evidence>
<evidence type="ECO:0000313" key="2">
    <source>
        <dbReference type="EMBL" id="AWT44525.1"/>
    </source>
</evidence>
<dbReference type="Pfam" id="PF22818">
    <property type="entry name" value="ApeI-like"/>
    <property type="match status" value="1"/>
</dbReference>
<sequence length="125" mass="13220">MSGDLLGIPVAPDVRHTDGTVTAVLDLDPGWPVFAEHFPGNPVLPGSAAAHLLLGLARRLDPAARGLRDVRFARPLVPPARIRLTATADDAGAVTCTALIEEEDGREVVAVRGEVVTDDRQRADD</sequence>
<feature type="domain" description="ApeI dehydratase-like" evidence="1">
    <location>
        <begin position="15"/>
        <end position="91"/>
    </location>
</feature>
<dbReference type="RefSeq" id="WP_110629426.1">
    <property type="nucleotide sequence ID" value="NZ_CP029788.1"/>
</dbReference>
<dbReference type="KEGG" id="sact:DMT42_20985"/>
<gene>
    <name evidence="2" type="ORF">DMT42_20985</name>
</gene>
<dbReference type="AlphaFoldDB" id="A0A2U9P5Z7"/>
<dbReference type="OrthoDB" id="9787658at2"/>
<dbReference type="InterPro" id="IPR054545">
    <property type="entry name" value="ApeI-like"/>
</dbReference>
<dbReference type="InterPro" id="IPR029069">
    <property type="entry name" value="HotDog_dom_sf"/>
</dbReference>
<protein>
    <recommendedName>
        <fullName evidence="1">ApeI dehydratase-like domain-containing protein</fullName>
    </recommendedName>
</protein>
<proteinExistence type="predicted"/>
<reference evidence="2 3" key="1">
    <citation type="submission" date="2018-06" db="EMBL/GenBank/DDBJ databases">
        <title>The complete genome sequence of a nosiheptide producer Streptomyces actuosus ATCC 25421: deducing the ability of producing a new class III lantibiotics.</title>
        <authorList>
            <person name="Liu W."/>
            <person name="Sun F."/>
            <person name="Hu Y."/>
        </authorList>
    </citation>
    <scope>NUCLEOTIDE SEQUENCE [LARGE SCALE GENOMIC DNA]</scope>
    <source>
        <strain evidence="2 3">ATCC 25421</strain>
    </source>
</reference>
<name>A0A2U9P5Z7_STRAS</name>
<dbReference type="Proteomes" id="UP000247634">
    <property type="component" value="Chromosome"/>
</dbReference>
<organism evidence="2 3">
    <name type="scientific">Streptomyces actuosus</name>
    <dbReference type="NCBI Taxonomy" id="1885"/>
    <lineage>
        <taxon>Bacteria</taxon>
        <taxon>Bacillati</taxon>
        <taxon>Actinomycetota</taxon>
        <taxon>Actinomycetes</taxon>
        <taxon>Kitasatosporales</taxon>
        <taxon>Streptomycetaceae</taxon>
        <taxon>Streptomyces</taxon>
    </lineage>
</organism>